<comment type="caution">
    <text evidence="3">The sequence shown here is derived from an EMBL/GenBank/DDBJ whole genome shotgun (WGS) entry which is preliminary data.</text>
</comment>
<evidence type="ECO:0000259" key="2">
    <source>
        <dbReference type="Pfam" id="PF01425"/>
    </source>
</evidence>
<dbReference type="EMBL" id="JACEON010000004">
    <property type="protein sequence ID" value="MBA4611120.1"/>
    <property type="molecule type" value="Genomic_DNA"/>
</dbReference>
<reference evidence="3 4" key="1">
    <citation type="submission" date="2020-07" db="EMBL/GenBank/DDBJ databases">
        <authorList>
            <person name="Li M."/>
        </authorList>
    </citation>
    <scope>NUCLEOTIDE SEQUENCE [LARGE SCALE GENOMIC DNA]</scope>
    <source>
        <strain evidence="3 4">DSM 23284</strain>
    </source>
</reference>
<dbReference type="Proteomes" id="UP000559404">
    <property type="component" value="Unassembled WGS sequence"/>
</dbReference>
<dbReference type="Gene3D" id="3.90.1300.10">
    <property type="entry name" value="Amidase signature (AS) domain"/>
    <property type="match status" value="1"/>
</dbReference>
<proteinExistence type="inferred from homology"/>
<sequence length="419" mass="43432">MLSALDLARELEAGTLTPDALFDRIEAAIAEREDTIRAFACRDLAAARAAARTATGPLRALPLAVKDNIDTGDLVTEYGSPIHAGHRPAVDAAIVALARRLGAVIPGKTVTTEFAFFHPGPTRNPHDLEHTPGGSSSGSAAGVAAGFFPLALGTQTGGSVVRPAAFCGVAGFKPSYGRLPMVGVKIFSWSLDTLGLFAATVRDAAFAAGALAGRDWRVDGELSATPTLGILRHQPGAQADEQMQAALQTAIRCAEACGARLVELTLPEVFADAFRAHTTIQDYEATRALAAERDMAADQFSDHLRQTLDEGWALTAADYDAAQTTAADARRACQDLFSGIDALLLPSAPGAAPRGLGSTGSSEFNRIWTLMGVPAVNVPGLYNGAGLPLGVQVLGPRNGDKAALAAAAWLEACLGSGRI</sequence>
<keyword evidence="4" id="KW-1185">Reference proteome</keyword>
<dbReference type="Pfam" id="PF01425">
    <property type="entry name" value="Amidase"/>
    <property type="match status" value="1"/>
</dbReference>
<organism evidence="3 4">
    <name type="scientific">Stappia taiwanensis</name>
    <dbReference type="NCBI Taxonomy" id="992267"/>
    <lineage>
        <taxon>Bacteria</taxon>
        <taxon>Pseudomonadati</taxon>
        <taxon>Pseudomonadota</taxon>
        <taxon>Alphaproteobacteria</taxon>
        <taxon>Hyphomicrobiales</taxon>
        <taxon>Stappiaceae</taxon>
        <taxon>Stappia</taxon>
    </lineage>
</organism>
<dbReference type="AlphaFoldDB" id="A0A838XWA8"/>
<dbReference type="PANTHER" id="PTHR11895">
    <property type="entry name" value="TRANSAMIDASE"/>
    <property type="match status" value="1"/>
</dbReference>
<protein>
    <submittedName>
        <fullName evidence="3">Amidase</fullName>
    </submittedName>
</protein>
<evidence type="ECO:0000313" key="3">
    <source>
        <dbReference type="EMBL" id="MBA4611120.1"/>
    </source>
</evidence>
<name>A0A838XWA8_9HYPH</name>
<feature type="domain" description="Amidase" evidence="2">
    <location>
        <begin position="20"/>
        <end position="402"/>
    </location>
</feature>
<dbReference type="InterPro" id="IPR000120">
    <property type="entry name" value="Amidase"/>
</dbReference>
<reference evidence="3 4" key="2">
    <citation type="submission" date="2020-08" db="EMBL/GenBank/DDBJ databases">
        <title>Stappia taiwanensis sp. nov., isolated from a coastal thermal spring.</title>
        <authorList>
            <person name="Kampfer P."/>
        </authorList>
    </citation>
    <scope>NUCLEOTIDE SEQUENCE [LARGE SCALE GENOMIC DNA]</scope>
    <source>
        <strain evidence="3 4">DSM 23284</strain>
    </source>
</reference>
<accession>A0A838XWA8</accession>
<comment type="similarity">
    <text evidence="1">Belongs to the amidase family.</text>
</comment>
<dbReference type="RefSeq" id="WP_181759319.1">
    <property type="nucleotide sequence ID" value="NZ_BMCR01000002.1"/>
</dbReference>
<gene>
    <name evidence="3" type="ORF">H1W37_05635</name>
</gene>
<dbReference type="PANTHER" id="PTHR11895:SF151">
    <property type="entry name" value="GLUTAMYL-TRNA(GLN) AMIDOTRANSFERASE SUBUNIT A"/>
    <property type="match status" value="1"/>
</dbReference>
<dbReference type="InterPro" id="IPR036928">
    <property type="entry name" value="AS_sf"/>
</dbReference>
<dbReference type="GO" id="GO:0003824">
    <property type="term" value="F:catalytic activity"/>
    <property type="evidence" value="ECO:0007669"/>
    <property type="project" value="InterPro"/>
</dbReference>
<evidence type="ECO:0000256" key="1">
    <source>
        <dbReference type="ARBA" id="ARBA00009199"/>
    </source>
</evidence>
<dbReference type="InterPro" id="IPR023631">
    <property type="entry name" value="Amidase_dom"/>
</dbReference>
<evidence type="ECO:0000313" key="4">
    <source>
        <dbReference type="Proteomes" id="UP000559404"/>
    </source>
</evidence>
<dbReference type="SUPFAM" id="SSF75304">
    <property type="entry name" value="Amidase signature (AS) enzymes"/>
    <property type="match status" value="1"/>
</dbReference>